<keyword evidence="3 5" id="KW-1133">Transmembrane helix</keyword>
<dbReference type="InterPro" id="IPR036259">
    <property type="entry name" value="MFS_trans_sf"/>
</dbReference>
<feature type="transmembrane region" description="Helical" evidence="5">
    <location>
        <begin position="80"/>
        <end position="98"/>
    </location>
</feature>
<evidence type="ECO:0000256" key="2">
    <source>
        <dbReference type="ARBA" id="ARBA00022692"/>
    </source>
</evidence>
<dbReference type="EMBL" id="JAFLQW010000299">
    <property type="protein sequence ID" value="MBO0349656.1"/>
    <property type="molecule type" value="Genomic_DNA"/>
</dbReference>
<keyword evidence="2 5" id="KW-0812">Transmembrane</keyword>
<dbReference type="RefSeq" id="WP_207088168.1">
    <property type="nucleotide sequence ID" value="NZ_JAFLQW010000299.1"/>
</dbReference>
<dbReference type="PANTHER" id="PTHR23531">
    <property type="entry name" value="QUINOLENE RESISTANCE PROTEIN NORA"/>
    <property type="match status" value="1"/>
</dbReference>
<dbReference type="InterPro" id="IPR011701">
    <property type="entry name" value="MFS"/>
</dbReference>
<comment type="caution">
    <text evidence="7">The sequence shown here is derived from an EMBL/GenBank/DDBJ whole genome shotgun (WGS) entry which is preliminary data.</text>
</comment>
<feature type="transmembrane region" description="Helical" evidence="5">
    <location>
        <begin position="15"/>
        <end position="36"/>
    </location>
</feature>
<evidence type="ECO:0000256" key="1">
    <source>
        <dbReference type="ARBA" id="ARBA00004651"/>
    </source>
</evidence>
<dbReference type="InterPro" id="IPR052714">
    <property type="entry name" value="MFS_Exporter"/>
</dbReference>
<gene>
    <name evidence="7" type="ORF">J0895_11145</name>
</gene>
<organism evidence="7 8">
    <name type="scientific">Phormidium pseudopriestleyi FRX01</name>
    <dbReference type="NCBI Taxonomy" id="1759528"/>
    <lineage>
        <taxon>Bacteria</taxon>
        <taxon>Bacillati</taxon>
        <taxon>Cyanobacteriota</taxon>
        <taxon>Cyanophyceae</taxon>
        <taxon>Oscillatoriophycideae</taxon>
        <taxon>Oscillatoriales</taxon>
        <taxon>Oscillatoriaceae</taxon>
        <taxon>Phormidium</taxon>
    </lineage>
</organism>
<dbReference type="Gene3D" id="1.20.1250.20">
    <property type="entry name" value="MFS general substrate transporter like domains"/>
    <property type="match status" value="1"/>
</dbReference>
<dbReference type="Proteomes" id="UP000664844">
    <property type="component" value="Unassembled WGS sequence"/>
</dbReference>
<dbReference type="CDD" id="cd17489">
    <property type="entry name" value="MFS_YfcJ_like"/>
    <property type="match status" value="1"/>
</dbReference>
<dbReference type="SUPFAM" id="SSF103473">
    <property type="entry name" value="MFS general substrate transporter"/>
    <property type="match status" value="1"/>
</dbReference>
<dbReference type="Gene3D" id="1.20.1720.10">
    <property type="entry name" value="Multidrug resistance protein D"/>
    <property type="match status" value="1"/>
</dbReference>
<feature type="transmembrane region" description="Helical" evidence="5">
    <location>
        <begin position="225"/>
        <end position="246"/>
    </location>
</feature>
<keyword evidence="8" id="KW-1185">Reference proteome</keyword>
<evidence type="ECO:0000313" key="7">
    <source>
        <dbReference type="EMBL" id="MBO0349656.1"/>
    </source>
</evidence>
<dbReference type="Pfam" id="PF07690">
    <property type="entry name" value="MFS_1"/>
    <property type="match status" value="2"/>
</dbReference>
<feature type="transmembrane region" description="Helical" evidence="5">
    <location>
        <begin position="373"/>
        <end position="392"/>
    </location>
</feature>
<accession>A0ABS3FRB2</accession>
<evidence type="ECO:0000256" key="5">
    <source>
        <dbReference type="SAM" id="Phobius"/>
    </source>
</evidence>
<sequence>MKVFLEIEPQRRHSLFGLFAAGLLFWASLASLLPTLPLYVEHIGGTKGQIGLVMGAFALGLLPSRAWLGPLSDRRGRKIVLRLGTAVAAIAPLGYLFVDSIPLLMALRAFHGISIAAFTTAYSALITDLAPDRNRGELIGYMSLVTPLGVAIGPALGGFLLEAAGYPPLFVMAFGLGLLSFLLLYFVSEPLRDDLTSPAFGKDSQNPNATADSFWRLLWSPRVRIPALVMLQIGLVFGSVATFVPLFIKETASDFNPGWFYTAAATVSFSMRLVTGRASDRYGRGLFISGGLLAYCLAMVLLWTAQDSRDFLLAGAVEGCAAGTFLPMMVALVADRCAPRERGRLFAMCIGGFDLGIALAGAIFGVLAEDLGYRNIFAIASIMAFVALGIFVTQSNMNLRQSLKFALGRDRDLYALQKLS</sequence>
<feature type="transmembrane region" description="Helical" evidence="5">
    <location>
        <begin position="48"/>
        <end position="68"/>
    </location>
</feature>
<evidence type="ECO:0000259" key="6">
    <source>
        <dbReference type="PROSITE" id="PS50850"/>
    </source>
</evidence>
<feature type="transmembrane region" description="Helical" evidence="5">
    <location>
        <begin position="258"/>
        <end position="274"/>
    </location>
</feature>
<evidence type="ECO:0000256" key="3">
    <source>
        <dbReference type="ARBA" id="ARBA00022989"/>
    </source>
</evidence>
<dbReference type="PROSITE" id="PS50850">
    <property type="entry name" value="MFS"/>
    <property type="match status" value="1"/>
</dbReference>
<feature type="transmembrane region" description="Helical" evidence="5">
    <location>
        <begin position="286"/>
        <end position="305"/>
    </location>
</feature>
<dbReference type="InterPro" id="IPR020846">
    <property type="entry name" value="MFS_dom"/>
</dbReference>
<feature type="transmembrane region" description="Helical" evidence="5">
    <location>
        <begin position="166"/>
        <end position="187"/>
    </location>
</feature>
<name>A0ABS3FRB2_9CYAN</name>
<reference evidence="7 8" key="1">
    <citation type="submission" date="2021-03" db="EMBL/GenBank/DDBJ databases">
        <title>Metabolic Capacity of the Antarctic Cyanobacterium Phormidium pseudopriestleyi that Sustains Oxygenic Photosynthesis in the Presence of Hydrogen Sulfide.</title>
        <authorList>
            <person name="Lumian J.E."/>
            <person name="Jungblut A.D."/>
            <person name="Dillon M.L."/>
            <person name="Hawes I."/>
            <person name="Doran P.T."/>
            <person name="Mackey T.J."/>
            <person name="Dick G.J."/>
            <person name="Grettenberger C.L."/>
            <person name="Sumner D.Y."/>
        </authorList>
    </citation>
    <scope>NUCLEOTIDE SEQUENCE [LARGE SCALE GENOMIC DNA]</scope>
    <source>
        <strain evidence="7 8">FRX01</strain>
    </source>
</reference>
<feature type="transmembrane region" description="Helical" evidence="5">
    <location>
        <begin position="345"/>
        <end position="367"/>
    </location>
</feature>
<dbReference type="PANTHER" id="PTHR23531:SF1">
    <property type="entry name" value="QUINOLENE RESISTANCE PROTEIN NORA"/>
    <property type="match status" value="1"/>
</dbReference>
<feature type="transmembrane region" description="Helical" evidence="5">
    <location>
        <begin position="104"/>
        <end position="126"/>
    </location>
</feature>
<keyword evidence="4 5" id="KW-0472">Membrane</keyword>
<feature type="transmembrane region" description="Helical" evidence="5">
    <location>
        <begin position="311"/>
        <end position="333"/>
    </location>
</feature>
<evidence type="ECO:0000313" key="8">
    <source>
        <dbReference type="Proteomes" id="UP000664844"/>
    </source>
</evidence>
<feature type="transmembrane region" description="Helical" evidence="5">
    <location>
        <begin position="138"/>
        <end position="160"/>
    </location>
</feature>
<proteinExistence type="predicted"/>
<protein>
    <submittedName>
        <fullName evidence="7">MFS transporter</fullName>
    </submittedName>
</protein>
<feature type="domain" description="Major facilitator superfamily (MFS) profile" evidence="6">
    <location>
        <begin position="14"/>
        <end position="396"/>
    </location>
</feature>
<evidence type="ECO:0000256" key="4">
    <source>
        <dbReference type="ARBA" id="ARBA00023136"/>
    </source>
</evidence>
<comment type="subcellular location">
    <subcellularLocation>
        <location evidence="1">Cell membrane</location>
        <topology evidence="1">Multi-pass membrane protein</topology>
    </subcellularLocation>
</comment>